<dbReference type="EMBL" id="OZ035844">
    <property type="protein sequence ID" value="CAL1598698.1"/>
    <property type="molecule type" value="Genomic_DNA"/>
</dbReference>
<evidence type="ECO:0000313" key="2">
    <source>
        <dbReference type="EMBL" id="CAL1598698.1"/>
    </source>
</evidence>
<evidence type="ECO:0000313" key="3">
    <source>
        <dbReference type="Proteomes" id="UP001497482"/>
    </source>
</evidence>
<protein>
    <submittedName>
        <fullName evidence="2">Uncharacterized protein</fullName>
    </submittedName>
</protein>
<proteinExistence type="predicted"/>
<evidence type="ECO:0000256" key="1">
    <source>
        <dbReference type="SAM" id="MobiDB-lite"/>
    </source>
</evidence>
<organism evidence="2 3">
    <name type="scientific">Knipowitschia caucasica</name>
    <name type="common">Caucasian dwarf goby</name>
    <name type="synonym">Pomatoschistus caucasicus</name>
    <dbReference type="NCBI Taxonomy" id="637954"/>
    <lineage>
        <taxon>Eukaryota</taxon>
        <taxon>Metazoa</taxon>
        <taxon>Chordata</taxon>
        <taxon>Craniata</taxon>
        <taxon>Vertebrata</taxon>
        <taxon>Euteleostomi</taxon>
        <taxon>Actinopterygii</taxon>
        <taxon>Neopterygii</taxon>
        <taxon>Teleostei</taxon>
        <taxon>Neoteleostei</taxon>
        <taxon>Acanthomorphata</taxon>
        <taxon>Gobiaria</taxon>
        <taxon>Gobiiformes</taxon>
        <taxon>Gobioidei</taxon>
        <taxon>Gobiidae</taxon>
        <taxon>Gobiinae</taxon>
        <taxon>Knipowitschia</taxon>
    </lineage>
</organism>
<dbReference type="AlphaFoldDB" id="A0AAV2LE18"/>
<keyword evidence="3" id="KW-1185">Reference proteome</keyword>
<reference evidence="2 3" key="1">
    <citation type="submission" date="2024-04" db="EMBL/GenBank/DDBJ databases">
        <authorList>
            <person name="Waldvogel A.-M."/>
            <person name="Schoenle A."/>
        </authorList>
    </citation>
    <scope>NUCLEOTIDE SEQUENCE [LARGE SCALE GENOMIC DNA]</scope>
</reference>
<sequence>MSEIKDKLGLSLKTGMGGPQRGCSAAVVTRVKEKSHCPFPDHINDRPWSGGLWVHSLEAVWPFGTSSTRALRSHDGITADYRTVFGCGGWAAGGAGVSLVAAMLEWLVFPRGQMRCQSLLSSLSHSPCAGVLGLSLLACTRPGFADINTFRLTPLYSYTGEVGEVQRHNNYAAERGPSRCPSPARGPADEASPNKTPLPRDSHTSLSAWTIWAPFSPSYLPKMAGASGLAADASSSAFTSSPRSIRPHHFFTALSIPVMSGSSW</sequence>
<accession>A0AAV2LE18</accession>
<name>A0AAV2LE18_KNICA</name>
<feature type="region of interest" description="Disordered" evidence="1">
    <location>
        <begin position="170"/>
        <end position="202"/>
    </location>
</feature>
<dbReference type="Proteomes" id="UP001497482">
    <property type="component" value="Chromosome 22"/>
</dbReference>
<gene>
    <name evidence="2" type="ORF">KC01_LOCUS27061</name>
</gene>